<reference evidence="3 4" key="1">
    <citation type="submission" date="2020-12" db="EMBL/GenBank/DDBJ databases">
        <title>Metabolic potential, ecology and presence of endohyphal bacteria is reflected in genomic diversity of Mucoromycotina.</title>
        <authorList>
            <person name="Muszewska A."/>
            <person name="Okrasinska A."/>
            <person name="Steczkiewicz K."/>
            <person name="Drgas O."/>
            <person name="Orlowska M."/>
            <person name="Perlinska-Lenart U."/>
            <person name="Aleksandrzak-Piekarczyk T."/>
            <person name="Szatraj K."/>
            <person name="Zielenkiewicz U."/>
            <person name="Pilsyk S."/>
            <person name="Malc E."/>
            <person name="Mieczkowski P."/>
            <person name="Kruszewska J.S."/>
            <person name="Biernat P."/>
            <person name="Pawlowska J."/>
        </authorList>
    </citation>
    <scope>NUCLEOTIDE SEQUENCE [LARGE SCALE GENOMIC DNA]</scope>
    <source>
        <strain evidence="3 4">CBS 142.35</strain>
    </source>
</reference>
<dbReference type="Gene3D" id="2.40.50.140">
    <property type="entry name" value="Nucleic acid-binding proteins"/>
    <property type="match status" value="1"/>
</dbReference>
<dbReference type="InterPro" id="IPR002059">
    <property type="entry name" value="CSP_DNA-bd"/>
</dbReference>
<sequence>MESPPRKLGRVKFFNSVKGYGFIIPNDQVGQPNVEEVFVHHTAIYNSGGFKSLSEGEEVEYDLVQGPKGMQAANVSGPGGVPVRGDPYASYLRNKNQYYNDQRYMQYQQPPQQQQQSHYNHHQQHQQQPPPGGGGGGTPQFGYMPVPYGNVPQGFPQYGGPPPQFYTSSPQMMPPPFYPAQFPSSTTSSSTSNNNNQNHHTPTPINNNNNSSNTSNNPEGSDTMTM</sequence>
<evidence type="ECO:0000313" key="3">
    <source>
        <dbReference type="EMBL" id="KAG2221765.1"/>
    </source>
</evidence>
<gene>
    <name evidence="3" type="ORF">INT45_003405</name>
</gene>
<feature type="compositionally biased region" description="Low complexity" evidence="1">
    <location>
        <begin position="108"/>
        <end position="118"/>
    </location>
</feature>
<dbReference type="GO" id="GO:0003676">
    <property type="term" value="F:nucleic acid binding"/>
    <property type="evidence" value="ECO:0007669"/>
    <property type="project" value="InterPro"/>
</dbReference>
<dbReference type="Proteomes" id="UP000646827">
    <property type="component" value="Unassembled WGS sequence"/>
</dbReference>
<dbReference type="EMBL" id="JAEPRB010000100">
    <property type="protein sequence ID" value="KAG2221765.1"/>
    <property type="molecule type" value="Genomic_DNA"/>
</dbReference>
<name>A0A8H7VIH2_9FUNG</name>
<proteinExistence type="predicted"/>
<accession>A0A8H7VIH2</accession>
<dbReference type="PROSITE" id="PS51857">
    <property type="entry name" value="CSD_2"/>
    <property type="match status" value="1"/>
</dbReference>
<comment type="caution">
    <text evidence="3">The sequence shown here is derived from an EMBL/GenBank/DDBJ whole genome shotgun (WGS) entry which is preliminary data.</text>
</comment>
<keyword evidence="4" id="KW-1185">Reference proteome</keyword>
<protein>
    <recommendedName>
        <fullName evidence="2">CSD domain-containing protein</fullName>
    </recommendedName>
</protein>
<dbReference type="PRINTS" id="PR00050">
    <property type="entry name" value="COLDSHOCK"/>
</dbReference>
<dbReference type="SMART" id="SM00357">
    <property type="entry name" value="CSP"/>
    <property type="match status" value="1"/>
</dbReference>
<evidence type="ECO:0000259" key="2">
    <source>
        <dbReference type="PROSITE" id="PS51857"/>
    </source>
</evidence>
<dbReference type="AlphaFoldDB" id="A0A8H7VIH2"/>
<feature type="compositionally biased region" description="Low complexity" evidence="1">
    <location>
        <begin position="183"/>
        <end position="218"/>
    </location>
</feature>
<evidence type="ECO:0000313" key="4">
    <source>
        <dbReference type="Proteomes" id="UP000646827"/>
    </source>
</evidence>
<dbReference type="InterPro" id="IPR050181">
    <property type="entry name" value="Cold_shock_domain"/>
</dbReference>
<feature type="region of interest" description="Disordered" evidence="1">
    <location>
        <begin position="108"/>
        <end position="226"/>
    </location>
</feature>
<dbReference type="OrthoDB" id="422005at2759"/>
<organism evidence="3 4">
    <name type="scientific">Circinella minor</name>
    <dbReference type="NCBI Taxonomy" id="1195481"/>
    <lineage>
        <taxon>Eukaryota</taxon>
        <taxon>Fungi</taxon>
        <taxon>Fungi incertae sedis</taxon>
        <taxon>Mucoromycota</taxon>
        <taxon>Mucoromycotina</taxon>
        <taxon>Mucoromycetes</taxon>
        <taxon>Mucorales</taxon>
        <taxon>Lichtheimiaceae</taxon>
        <taxon>Circinella</taxon>
    </lineage>
</organism>
<evidence type="ECO:0000256" key="1">
    <source>
        <dbReference type="SAM" id="MobiDB-lite"/>
    </source>
</evidence>
<dbReference type="PANTHER" id="PTHR11544">
    <property type="entry name" value="COLD SHOCK DOMAIN CONTAINING PROTEINS"/>
    <property type="match status" value="1"/>
</dbReference>
<dbReference type="Pfam" id="PF00313">
    <property type="entry name" value="CSD"/>
    <property type="match status" value="1"/>
</dbReference>
<dbReference type="InterPro" id="IPR011129">
    <property type="entry name" value="CSD"/>
</dbReference>
<feature type="domain" description="CSD" evidence="2">
    <location>
        <begin position="6"/>
        <end position="77"/>
    </location>
</feature>
<dbReference type="SUPFAM" id="SSF50249">
    <property type="entry name" value="Nucleic acid-binding proteins"/>
    <property type="match status" value="1"/>
</dbReference>
<dbReference type="InterPro" id="IPR012340">
    <property type="entry name" value="NA-bd_OB-fold"/>
</dbReference>